<dbReference type="RefSeq" id="WP_306830504.1">
    <property type="nucleotide sequence ID" value="NZ_JAUSRF010000001.1"/>
</dbReference>
<dbReference type="InterPro" id="IPR000073">
    <property type="entry name" value="AB_hydrolase_1"/>
</dbReference>
<gene>
    <name evidence="2" type="ORF">J2T09_000407</name>
</gene>
<accession>A0ABT9PMJ2</accession>
<dbReference type="Pfam" id="PF00561">
    <property type="entry name" value="Abhydrolase_1"/>
    <property type="match status" value="1"/>
</dbReference>
<dbReference type="Gene3D" id="3.40.50.1820">
    <property type="entry name" value="alpha/beta hydrolase"/>
    <property type="match status" value="1"/>
</dbReference>
<name>A0ABT9PMJ2_9HYPH</name>
<organism evidence="2 3">
    <name type="scientific">Neorhizobium huautlense</name>
    <dbReference type="NCBI Taxonomy" id="67774"/>
    <lineage>
        <taxon>Bacteria</taxon>
        <taxon>Pseudomonadati</taxon>
        <taxon>Pseudomonadota</taxon>
        <taxon>Alphaproteobacteria</taxon>
        <taxon>Hyphomicrobiales</taxon>
        <taxon>Rhizobiaceae</taxon>
        <taxon>Rhizobium/Agrobacterium group</taxon>
        <taxon>Neorhizobium</taxon>
    </lineage>
</organism>
<proteinExistence type="predicted"/>
<evidence type="ECO:0000259" key="1">
    <source>
        <dbReference type="Pfam" id="PF00561"/>
    </source>
</evidence>
<reference evidence="2 3" key="1">
    <citation type="submission" date="2023-07" db="EMBL/GenBank/DDBJ databases">
        <title>Sorghum-associated microbial communities from plants grown in Nebraska, USA.</title>
        <authorList>
            <person name="Schachtman D."/>
        </authorList>
    </citation>
    <scope>NUCLEOTIDE SEQUENCE [LARGE SCALE GENOMIC DNA]</scope>
    <source>
        <strain evidence="2 3">DS1307</strain>
    </source>
</reference>
<dbReference type="InterPro" id="IPR029058">
    <property type="entry name" value="AB_hydrolase_fold"/>
</dbReference>
<evidence type="ECO:0000313" key="2">
    <source>
        <dbReference type="EMBL" id="MDP9835666.1"/>
    </source>
</evidence>
<feature type="domain" description="AB hydrolase-1" evidence="1">
    <location>
        <begin position="42"/>
        <end position="189"/>
    </location>
</feature>
<protein>
    <submittedName>
        <fullName evidence="2">Pimeloyl-ACP methyl ester carboxylesterase</fullName>
    </submittedName>
</protein>
<keyword evidence="3" id="KW-1185">Reference proteome</keyword>
<comment type="caution">
    <text evidence="2">The sequence shown here is derived from an EMBL/GenBank/DDBJ whole genome shotgun (WGS) entry which is preliminary data.</text>
</comment>
<evidence type="ECO:0000313" key="3">
    <source>
        <dbReference type="Proteomes" id="UP001241472"/>
    </source>
</evidence>
<dbReference type="SUPFAM" id="SSF53474">
    <property type="entry name" value="alpha/beta-Hydrolases"/>
    <property type="match status" value="1"/>
</dbReference>
<dbReference type="Proteomes" id="UP001241472">
    <property type="component" value="Unassembled WGS sequence"/>
</dbReference>
<sequence length="237" mass="26269">MNIIMLSGLDGTGKFFSEIEELLETVHSPVVIEYPTDLYRYEDLRSWVEDRLPEGDFVIVAESFSGPLAAMIASRKPAGLKGVVFVATFARTPVTLPAWMTAAARVLPIGSRPLAWLAQPLVMGQWASRRFTEKFGAVIKQVPAATIAGRLREILKVDVREKLSHLAVPIMYLCASHDRLVPSRMSLDFMIAPDVVQTIEGPHFLLQANAPEAARRISEFAGHCSARHFSQPDITDR</sequence>
<dbReference type="EMBL" id="JAUSRF010000001">
    <property type="protein sequence ID" value="MDP9835666.1"/>
    <property type="molecule type" value="Genomic_DNA"/>
</dbReference>